<sequence>MLRKSPISTNYLKQTDVYDVANITSTNENVINVTVHIPHDTLDKSKGNLFLIVVVVCFCVFFGGVIAYVMYNHYREVMAKKREEEAVQKTLESGQATISKKTSLVGGGQKQLIIERKVSVNARKISTGSRGLCSGESNVWSSTNSHALNYLRSLSESSTQNISDSNQRKMSISPKVLPANLHNNYLENVLVRYRDGSTANTLKSVSDAEESDEDQDTLQKISLESNYRSNNNIESFQMQNDENDAHDKAEEESLLANSVYT</sequence>
<name>A0ABM4CEM6_HYDVU</name>
<dbReference type="GeneID" id="100198147"/>
<evidence type="ECO:0000256" key="2">
    <source>
        <dbReference type="SAM" id="Phobius"/>
    </source>
</evidence>
<keyword evidence="2" id="KW-1133">Transmembrane helix</keyword>
<keyword evidence="3" id="KW-1185">Reference proteome</keyword>
<protein>
    <submittedName>
        <fullName evidence="4 5">Uncharacterized protein LOC100198147</fullName>
    </submittedName>
</protein>
<evidence type="ECO:0000256" key="1">
    <source>
        <dbReference type="SAM" id="MobiDB-lite"/>
    </source>
</evidence>
<keyword evidence="2" id="KW-0812">Transmembrane</keyword>
<feature type="transmembrane region" description="Helical" evidence="2">
    <location>
        <begin position="49"/>
        <end position="71"/>
    </location>
</feature>
<proteinExistence type="predicted"/>
<dbReference type="Proteomes" id="UP001652625">
    <property type="component" value="Chromosome 08"/>
</dbReference>
<feature type="region of interest" description="Disordered" evidence="1">
    <location>
        <begin position="241"/>
        <end position="261"/>
    </location>
</feature>
<dbReference type="RefSeq" id="XP_065660130.1">
    <property type="nucleotide sequence ID" value="XM_065804058.1"/>
</dbReference>
<evidence type="ECO:0000313" key="5">
    <source>
        <dbReference type="RefSeq" id="XP_065660130.1"/>
    </source>
</evidence>
<organism evidence="3 4">
    <name type="scientific">Hydra vulgaris</name>
    <name type="common">Hydra</name>
    <name type="synonym">Hydra attenuata</name>
    <dbReference type="NCBI Taxonomy" id="6087"/>
    <lineage>
        <taxon>Eukaryota</taxon>
        <taxon>Metazoa</taxon>
        <taxon>Cnidaria</taxon>
        <taxon>Hydrozoa</taxon>
        <taxon>Hydroidolina</taxon>
        <taxon>Anthoathecata</taxon>
        <taxon>Aplanulata</taxon>
        <taxon>Hydridae</taxon>
        <taxon>Hydra</taxon>
    </lineage>
</organism>
<dbReference type="RefSeq" id="XP_065660129.1">
    <property type="nucleotide sequence ID" value="XM_065804057.1"/>
</dbReference>
<reference evidence="4 5" key="1">
    <citation type="submission" date="2025-05" db="UniProtKB">
        <authorList>
            <consortium name="RefSeq"/>
        </authorList>
    </citation>
    <scope>IDENTIFICATION</scope>
</reference>
<evidence type="ECO:0000313" key="4">
    <source>
        <dbReference type="RefSeq" id="XP_065660129.1"/>
    </source>
</evidence>
<evidence type="ECO:0000313" key="3">
    <source>
        <dbReference type="Proteomes" id="UP001652625"/>
    </source>
</evidence>
<accession>A0ABM4CEM6</accession>
<keyword evidence="2" id="KW-0472">Membrane</keyword>
<gene>
    <name evidence="4 5" type="primary">LOC100198147</name>
</gene>